<evidence type="ECO:0000313" key="2">
    <source>
        <dbReference type="EMBL" id="AAK22910.1"/>
    </source>
</evidence>
<dbReference type="Proteomes" id="UP000001816">
    <property type="component" value="Chromosome"/>
</dbReference>
<gene>
    <name evidence="2" type="ordered locus">CC_0926</name>
</gene>
<proteinExistence type="predicted"/>
<accession>Q9A9P8</accession>
<dbReference type="HOGENOM" id="CLU_1934260_0_0_5"/>
<protein>
    <submittedName>
        <fullName evidence="2">Uncharacterized protein</fullName>
    </submittedName>
</protein>
<evidence type="ECO:0000256" key="1">
    <source>
        <dbReference type="SAM" id="MobiDB-lite"/>
    </source>
</evidence>
<keyword evidence="3" id="KW-1185">Reference proteome</keyword>
<name>Q9A9P8_CAUVC</name>
<dbReference type="BioCyc" id="CAULO:CC0926-MONOMER"/>
<dbReference type="EnsemblBacteria" id="AAK22910">
    <property type="protein sequence ID" value="AAK22910"/>
    <property type="gene ID" value="CC_0926"/>
</dbReference>
<organism evidence="2 3">
    <name type="scientific">Caulobacter vibrioides (strain ATCC 19089 / CIP 103742 / CB 15)</name>
    <name type="common">Caulobacter crescentus</name>
    <dbReference type="NCBI Taxonomy" id="190650"/>
    <lineage>
        <taxon>Bacteria</taxon>
        <taxon>Pseudomonadati</taxon>
        <taxon>Pseudomonadota</taxon>
        <taxon>Alphaproteobacteria</taxon>
        <taxon>Caulobacterales</taxon>
        <taxon>Caulobacteraceae</taxon>
        <taxon>Caulobacter</taxon>
    </lineage>
</organism>
<evidence type="ECO:0000313" key="3">
    <source>
        <dbReference type="Proteomes" id="UP000001816"/>
    </source>
</evidence>
<feature type="compositionally biased region" description="Basic and acidic residues" evidence="1">
    <location>
        <begin position="51"/>
        <end position="70"/>
    </location>
</feature>
<feature type="region of interest" description="Disordered" evidence="1">
    <location>
        <begin position="32"/>
        <end position="78"/>
    </location>
</feature>
<dbReference type="EMBL" id="AE005673">
    <property type="protein sequence ID" value="AAK22910.1"/>
    <property type="molecule type" value="Genomic_DNA"/>
</dbReference>
<reference evidence="2 3" key="1">
    <citation type="journal article" date="2001" name="Proc. Natl. Acad. Sci. U.S.A.">
        <title>Complete genome sequence of Caulobacter crescentus.</title>
        <authorList>
            <person name="Nierman W.C."/>
            <person name="Feldblyum T.V."/>
            <person name="Laub M.T."/>
            <person name="Paulsen I.T."/>
            <person name="Nelson K.E."/>
            <person name="Eisen J.A."/>
            <person name="Heidelberg J.F."/>
            <person name="Alley M.R."/>
            <person name="Ohta N."/>
            <person name="Maddock J.R."/>
            <person name="Potocka I."/>
            <person name="Nelson W.C."/>
            <person name="Newton A."/>
            <person name="Stephens C."/>
            <person name="Phadke N.D."/>
            <person name="Ely B."/>
            <person name="DeBoy R.T."/>
            <person name="Dodson R.J."/>
            <person name="Durkin A.S."/>
            <person name="Gwinn M.L."/>
            <person name="Haft D.H."/>
            <person name="Kolonay J.F."/>
            <person name="Smit J."/>
            <person name="Craven M.B."/>
            <person name="Khouri H."/>
            <person name="Shetty J."/>
            <person name="Berry K."/>
            <person name="Utterback T."/>
            <person name="Tran K."/>
            <person name="Wolf A."/>
            <person name="Vamathevan J."/>
            <person name="Ermolaeva M."/>
            <person name="White O."/>
            <person name="Salzberg S.L."/>
            <person name="Venter J.C."/>
            <person name="Shapiro L."/>
            <person name="Fraser C.M."/>
        </authorList>
    </citation>
    <scope>NUCLEOTIDE SEQUENCE [LARGE SCALE GENOMIC DNA]</scope>
    <source>
        <strain evidence="3">ATCC 19089 / CB15</strain>
    </source>
</reference>
<dbReference type="AlphaFoldDB" id="Q9A9P8"/>
<dbReference type="KEGG" id="ccr:CC_0926"/>
<dbReference type="PIR" id="B87364">
    <property type="entry name" value="B87364"/>
</dbReference>
<sequence>MGDGARLKRRREADAVRPSRLAFGSHLRMRGALSLNTPRPHPSPLAGEVGLRSRSDEGLKALSGEARETPHPSAFGRHLLPQGEKEQIASGISAITVSLIRSPSLRLFIAKKNGGLVRARRQSPSKRIRP</sequence>